<dbReference type="Pfam" id="PF12937">
    <property type="entry name" value="F-box-like"/>
    <property type="match status" value="1"/>
</dbReference>
<reference evidence="3" key="1">
    <citation type="submission" date="2021-12" db="EMBL/GenBank/DDBJ databases">
        <title>Convergent genome expansion in fungi linked to evolution of root-endophyte symbiosis.</title>
        <authorList>
            <consortium name="DOE Joint Genome Institute"/>
            <person name="Ke Y.-H."/>
            <person name="Bonito G."/>
            <person name="Liao H.-L."/>
            <person name="Looney B."/>
            <person name="Rojas-Flechas A."/>
            <person name="Nash J."/>
            <person name="Hameed K."/>
            <person name="Schadt C."/>
            <person name="Martin F."/>
            <person name="Crous P.W."/>
            <person name="Miettinen O."/>
            <person name="Magnuson J.K."/>
            <person name="Labbe J."/>
            <person name="Jacobson D."/>
            <person name="Doktycz M.J."/>
            <person name="Veneault-Fourrey C."/>
            <person name="Kuo A."/>
            <person name="Mondo S."/>
            <person name="Calhoun S."/>
            <person name="Riley R."/>
            <person name="Ohm R."/>
            <person name="LaButti K."/>
            <person name="Andreopoulos B."/>
            <person name="Pangilinan J."/>
            <person name="Nolan M."/>
            <person name="Tritt A."/>
            <person name="Clum A."/>
            <person name="Lipzen A."/>
            <person name="Daum C."/>
            <person name="Barry K."/>
            <person name="Grigoriev I.V."/>
            <person name="Vilgalys R."/>
        </authorList>
    </citation>
    <scope>NUCLEOTIDE SEQUENCE</scope>
    <source>
        <strain evidence="3">PMI_201</strain>
    </source>
</reference>
<sequence>MSEAQNTALGSPEILEQILLHLDMRSLLTSAQRVCQAWHNLTTQSPSLQKHLFFKPETSPTAVTKVANPLLQELFPHWFWSWDIKEQAKPFWKKDLENLPLASDERNAVFMNESASWRRMLTTQPPIRSFIRCETVSAQLGESSNLARVESTGINKMDLSSDNKPEENSDPEDMPEKDSLNPVRMDKFYDLITCGSGIAHHWYFLWNHDGKLSIPFSLNRQAIGDRVQKEVTRGFKEDGLVMFEFSTFQCSVGSTPWAFEDKFVFDKERRGSRSRYRSPVFREMEAKRRAEVLAL</sequence>
<proteinExistence type="predicted"/>
<dbReference type="CDD" id="cd09917">
    <property type="entry name" value="F-box_SF"/>
    <property type="match status" value="1"/>
</dbReference>
<dbReference type="InterPro" id="IPR036047">
    <property type="entry name" value="F-box-like_dom_sf"/>
</dbReference>
<comment type="caution">
    <text evidence="3">The sequence shown here is derived from an EMBL/GenBank/DDBJ whole genome shotgun (WGS) entry which is preliminary data.</text>
</comment>
<keyword evidence="4" id="KW-1185">Reference proteome</keyword>
<evidence type="ECO:0000256" key="1">
    <source>
        <dbReference type="SAM" id="MobiDB-lite"/>
    </source>
</evidence>
<dbReference type="RefSeq" id="XP_046067011.1">
    <property type="nucleotide sequence ID" value="XM_046217345.1"/>
</dbReference>
<organism evidence="3 4">
    <name type="scientific">Talaromyces proteolyticus</name>
    <dbReference type="NCBI Taxonomy" id="1131652"/>
    <lineage>
        <taxon>Eukaryota</taxon>
        <taxon>Fungi</taxon>
        <taxon>Dikarya</taxon>
        <taxon>Ascomycota</taxon>
        <taxon>Pezizomycotina</taxon>
        <taxon>Eurotiomycetes</taxon>
        <taxon>Eurotiomycetidae</taxon>
        <taxon>Eurotiales</taxon>
        <taxon>Trichocomaceae</taxon>
        <taxon>Talaromyces</taxon>
        <taxon>Talaromyces sect. Bacilispori</taxon>
    </lineage>
</organism>
<dbReference type="AlphaFoldDB" id="A0AAD4KGU6"/>
<dbReference type="GeneID" id="70247632"/>
<evidence type="ECO:0000259" key="2">
    <source>
        <dbReference type="Pfam" id="PF12937"/>
    </source>
</evidence>
<dbReference type="SUPFAM" id="SSF81383">
    <property type="entry name" value="F-box domain"/>
    <property type="match status" value="1"/>
</dbReference>
<evidence type="ECO:0000313" key="4">
    <source>
        <dbReference type="Proteomes" id="UP001201262"/>
    </source>
</evidence>
<dbReference type="InterPro" id="IPR001810">
    <property type="entry name" value="F-box_dom"/>
</dbReference>
<dbReference type="Proteomes" id="UP001201262">
    <property type="component" value="Unassembled WGS sequence"/>
</dbReference>
<gene>
    <name evidence="3" type="ORF">BGW36DRAFT_389379</name>
</gene>
<feature type="domain" description="F-box" evidence="2">
    <location>
        <begin position="12"/>
        <end position="54"/>
    </location>
</feature>
<accession>A0AAD4KGU6</accession>
<dbReference type="Gene3D" id="1.20.1280.50">
    <property type="match status" value="1"/>
</dbReference>
<feature type="region of interest" description="Disordered" evidence="1">
    <location>
        <begin position="154"/>
        <end position="179"/>
    </location>
</feature>
<dbReference type="EMBL" id="JAJTJA010000013">
    <property type="protein sequence ID" value="KAH8690815.1"/>
    <property type="molecule type" value="Genomic_DNA"/>
</dbReference>
<name>A0AAD4KGU6_9EURO</name>
<protein>
    <recommendedName>
        <fullName evidence="2">F-box domain-containing protein</fullName>
    </recommendedName>
</protein>
<evidence type="ECO:0000313" key="3">
    <source>
        <dbReference type="EMBL" id="KAH8690815.1"/>
    </source>
</evidence>